<sequence>MSPVVNPVKANSETGKEFIEGIREGLEDFAEGRCKVFKDADELLAYLLKP</sequence>
<organism evidence="1">
    <name type="scientific">hydrocarbon metagenome</name>
    <dbReference type="NCBI Taxonomy" id="938273"/>
    <lineage>
        <taxon>unclassified sequences</taxon>
        <taxon>metagenomes</taxon>
        <taxon>ecological metagenomes</taxon>
    </lineage>
</organism>
<evidence type="ECO:0000313" key="1">
    <source>
        <dbReference type="EMBL" id="KUG16117.1"/>
    </source>
</evidence>
<comment type="caution">
    <text evidence="1">The sequence shown here is derived from an EMBL/GenBank/DDBJ whole genome shotgun (WGS) entry which is preliminary data.</text>
</comment>
<reference evidence="1" key="1">
    <citation type="journal article" date="2015" name="Proc. Natl. Acad. Sci. U.S.A.">
        <title>Networks of energetic and metabolic interactions define dynamics in microbial communities.</title>
        <authorList>
            <person name="Embree M."/>
            <person name="Liu J.K."/>
            <person name="Al-Bassam M.M."/>
            <person name="Zengler K."/>
        </authorList>
    </citation>
    <scope>NUCLEOTIDE SEQUENCE</scope>
</reference>
<dbReference type="EMBL" id="LNQE01001514">
    <property type="protein sequence ID" value="KUG16117.1"/>
    <property type="molecule type" value="Genomic_DNA"/>
</dbReference>
<gene>
    <name evidence="1" type="ORF">ASZ90_014226</name>
</gene>
<protein>
    <submittedName>
        <fullName evidence="1">Uncharacterized protein</fullName>
    </submittedName>
</protein>
<dbReference type="AlphaFoldDB" id="A0A0W8F5L6"/>
<name>A0A0W8F5L6_9ZZZZ</name>
<accession>A0A0W8F5L6</accession>
<proteinExistence type="predicted"/>